<dbReference type="RefSeq" id="WP_090876225.1">
    <property type="nucleotide sequence ID" value="NZ_FMXQ01000003.1"/>
</dbReference>
<dbReference type="Gene3D" id="2.30.130.40">
    <property type="entry name" value="LON domain-like"/>
    <property type="match status" value="1"/>
</dbReference>
<dbReference type="Proteomes" id="UP000199071">
    <property type="component" value="Unassembled WGS sequence"/>
</dbReference>
<gene>
    <name evidence="2" type="ORF">SAMN02982931_01968</name>
</gene>
<dbReference type="PANTHER" id="PTHR46732:SF8">
    <property type="entry name" value="ATP-DEPENDENT PROTEASE LA (LON) DOMAIN PROTEIN"/>
    <property type="match status" value="1"/>
</dbReference>
<dbReference type="PANTHER" id="PTHR46732">
    <property type="entry name" value="ATP-DEPENDENT PROTEASE LA (LON) DOMAIN PROTEIN"/>
    <property type="match status" value="1"/>
</dbReference>
<sequence length="221" mass="23625">MKVGNCAYGCPGDLPEIIPVFPLPGALLLPRAEMPLNVFEPRYVAMIDAALAGDRIVGMIQPDESKAPCASGPGLCGVGCAGRITAFSETGDGRYRVTLTGVARFTVLEEHIVPTGYRQCRVTAVPYAGDFKAERDEAVDRASVLKSFRDYLDAHNLEADWESVDQATNETLINALAMMAPFGAAEKQALLEAPDLKTRAETLVALTEMALAHEGGGRSLQ</sequence>
<dbReference type="SUPFAM" id="SSF88697">
    <property type="entry name" value="PUA domain-like"/>
    <property type="match status" value="1"/>
</dbReference>
<dbReference type="OrthoDB" id="9806457at2"/>
<dbReference type="InterPro" id="IPR003111">
    <property type="entry name" value="Lon_prtase_N"/>
</dbReference>
<dbReference type="InterPro" id="IPR015947">
    <property type="entry name" value="PUA-like_sf"/>
</dbReference>
<dbReference type="EMBL" id="FMXQ01000003">
    <property type="protein sequence ID" value="SDB25302.1"/>
    <property type="molecule type" value="Genomic_DNA"/>
</dbReference>
<accession>A0A1G6BXF2</accession>
<evidence type="ECO:0000313" key="3">
    <source>
        <dbReference type="Proteomes" id="UP000199071"/>
    </source>
</evidence>
<organism evidence="2 3">
    <name type="scientific">Bauldia litoralis</name>
    <dbReference type="NCBI Taxonomy" id="665467"/>
    <lineage>
        <taxon>Bacteria</taxon>
        <taxon>Pseudomonadati</taxon>
        <taxon>Pseudomonadota</taxon>
        <taxon>Alphaproteobacteria</taxon>
        <taxon>Hyphomicrobiales</taxon>
        <taxon>Kaistiaceae</taxon>
        <taxon>Bauldia</taxon>
    </lineage>
</organism>
<reference evidence="2 3" key="1">
    <citation type="submission" date="2016-10" db="EMBL/GenBank/DDBJ databases">
        <authorList>
            <person name="de Groot N.N."/>
        </authorList>
    </citation>
    <scope>NUCLEOTIDE SEQUENCE [LARGE SCALE GENOMIC DNA]</scope>
    <source>
        <strain evidence="2 3">ATCC 35022</strain>
    </source>
</reference>
<proteinExistence type="predicted"/>
<evidence type="ECO:0000259" key="1">
    <source>
        <dbReference type="PROSITE" id="PS51787"/>
    </source>
</evidence>
<keyword evidence="3" id="KW-1185">Reference proteome</keyword>
<dbReference type="PROSITE" id="PS51787">
    <property type="entry name" value="LON_N"/>
    <property type="match status" value="1"/>
</dbReference>
<dbReference type="AlphaFoldDB" id="A0A1G6BXF2"/>
<feature type="domain" description="Lon N-terminal" evidence="1">
    <location>
        <begin position="18"/>
        <end position="211"/>
    </location>
</feature>
<dbReference type="InterPro" id="IPR046336">
    <property type="entry name" value="Lon_prtase_N_sf"/>
</dbReference>
<name>A0A1G6BXF2_9HYPH</name>
<dbReference type="Pfam" id="PF02190">
    <property type="entry name" value="LON_substr_bdg"/>
    <property type="match status" value="1"/>
</dbReference>
<evidence type="ECO:0000313" key="2">
    <source>
        <dbReference type="EMBL" id="SDB25302.1"/>
    </source>
</evidence>
<protein>
    <recommendedName>
        <fullName evidence="1">Lon N-terminal domain-containing protein</fullName>
    </recommendedName>
</protein>
<dbReference type="STRING" id="665467.SAMN02982931_01968"/>
<dbReference type="SMART" id="SM00464">
    <property type="entry name" value="LON"/>
    <property type="match status" value="1"/>
</dbReference>